<dbReference type="AlphaFoldDB" id="A0AAV7I121"/>
<organism evidence="3 4">
    <name type="scientific">Cotesia glomerata</name>
    <name type="common">Lepidopteran parasitic wasp</name>
    <name type="synonym">Apanteles glomeratus</name>
    <dbReference type="NCBI Taxonomy" id="32391"/>
    <lineage>
        <taxon>Eukaryota</taxon>
        <taxon>Metazoa</taxon>
        <taxon>Ecdysozoa</taxon>
        <taxon>Arthropoda</taxon>
        <taxon>Hexapoda</taxon>
        <taxon>Insecta</taxon>
        <taxon>Pterygota</taxon>
        <taxon>Neoptera</taxon>
        <taxon>Endopterygota</taxon>
        <taxon>Hymenoptera</taxon>
        <taxon>Apocrita</taxon>
        <taxon>Ichneumonoidea</taxon>
        <taxon>Braconidae</taxon>
        <taxon>Microgastrinae</taxon>
        <taxon>Cotesia</taxon>
    </lineage>
</organism>
<dbReference type="PANTHER" id="PTHR39069:SF8">
    <property type="entry name" value="FI17111P1"/>
    <property type="match status" value="1"/>
</dbReference>
<dbReference type="Pfam" id="PF01683">
    <property type="entry name" value="EB"/>
    <property type="match status" value="1"/>
</dbReference>
<evidence type="ECO:0000313" key="4">
    <source>
        <dbReference type="Proteomes" id="UP000826195"/>
    </source>
</evidence>
<dbReference type="InterPro" id="IPR006149">
    <property type="entry name" value="EB_dom"/>
</dbReference>
<dbReference type="EMBL" id="JAHXZJ010001492">
    <property type="protein sequence ID" value="KAH0551902.1"/>
    <property type="molecule type" value="Genomic_DNA"/>
</dbReference>
<name>A0AAV7I121_COTGL</name>
<gene>
    <name evidence="3" type="ORF">KQX54_002785</name>
</gene>
<comment type="caution">
    <text evidence="3">The sequence shown here is derived from an EMBL/GenBank/DDBJ whole genome shotgun (WGS) entry which is preliminary data.</text>
</comment>
<accession>A0AAV7I121</accession>
<protein>
    <recommendedName>
        <fullName evidence="2">EB domain-containing protein</fullName>
    </recommendedName>
</protein>
<sequence length="551" mass="62773">MSLEKMKILVIALGLLMVASILEAYFYDPDSPFQLARTVGDYCDRRRSCEDVRNSECFRGKCKCLPNYQRSGPWDKSTCKGIINAFCESDDDCLHSDEVSCIFNTCQNFTKFRESDAEVKKLYRATVLRSWCETNEHCSNLIDSICVGGKCDCIDGYGINQIGNCDPLDRRYCGELKECWTDKVTCFGDYCMLPEEFFVESNTKNISAYIANNIGDACQTDRHCRDLSDTRCQNGKCICEDDHHESAGRCWYFPTYKIQRNYEITFLAVKSSLKKCTSDSDCGNKPNLHCFNGRCVCSKGFQLQDNECQEMTNSTCSEHYECSHGTRCYMNTCRYDNEFFSSDDADNYTSAGGQLNCWTDHNCSDMNNTVCFENSCICKSGYTLDFWHDKCQKWPVITCVDDEGCTSYGYGEQCVFGVCKLKSELYLNPTSIDLDVYVAKHHYNFCVNDHHCRDLNNTRCHNGACECLPGYEVVFNTCQKIIGKNCTTEGECLLPGAYCFFGTCMMYQDFLALPSNITSTHAAEYRGFCQTLHHCRNVENAMCKKSKCETI</sequence>
<reference evidence="3 4" key="1">
    <citation type="journal article" date="2021" name="J. Hered.">
        <title>A chromosome-level genome assembly of the parasitoid wasp, Cotesia glomerata (Hymenoptera: Braconidae).</title>
        <authorList>
            <person name="Pinto B.J."/>
            <person name="Weis J.J."/>
            <person name="Gamble T."/>
            <person name="Ode P.J."/>
            <person name="Paul R."/>
            <person name="Zaspel J.M."/>
        </authorList>
    </citation>
    <scope>NUCLEOTIDE SEQUENCE [LARGE SCALE GENOMIC DNA]</scope>
    <source>
        <strain evidence="3">CgM1</strain>
    </source>
</reference>
<feature type="chain" id="PRO_5043540903" description="EB domain-containing protein" evidence="1">
    <location>
        <begin position="25"/>
        <end position="551"/>
    </location>
</feature>
<feature type="domain" description="EB" evidence="2">
    <location>
        <begin position="212"/>
        <end position="250"/>
    </location>
</feature>
<dbReference type="PANTHER" id="PTHR39069">
    <property type="entry name" value="ECDYSONE-INDUCIBLE GENE E1, ISOFORM A"/>
    <property type="match status" value="1"/>
</dbReference>
<evidence type="ECO:0000256" key="1">
    <source>
        <dbReference type="SAM" id="SignalP"/>
    </source>
</evidence>
<keyword evidence="1" id="KW-0732">Signal</keyword>
<proteinExistence type="predicted"/>
<evidence type="ECO:0000259" key="2">
    <source>
        <dbReference type="Pfam" id="PF01683"/>
    </source>
</evidence>
<feature type="signal peptide" evidence="1">
    <location>
        <begin position="1"/>
        <end position="24"/>
    </location>
</feature>
<dbReference type="Proteomes" id="UP000826195">
    <property type="component" value="Unassembled WGS sequence"/>
</dbReference>
<keyword evidence="4" id="KW-1185">Reference proteome</keyword>
<evidence type="ECO:0000313" key="3">
    <source>
        <dbReference type="EMBL" id="KAH0551902.1"/>
    </source>
</evidence>